<comment type="similarity">
    <text evidence="2">Belongs to the PIP family.</text>
</comment>
<dbReference type="GO" id="GO:0006508">
    <property type="term" value="P:proteolysis"/>
    <property type="evidence" value="ECO:0007669"/>
    <property type="project" value="TreeGrafter"/>
</dbReference>
<dbReference type="PANTHER" id="PTHR15096:SF5">
    <property type="entry name" value="PROLACTIN-INDUCIBLE PROTEIN"/>
    <property type="match status" value="1"/>
</dbReference>
<dbReference type="Proteomes" id="UP000515140">
    <property type="component" value="Unplaced"/>
</dbReference>
<comment type="subcellular location">
    <subcellularLocation>
        <location evidence="1">Secreted</location>
    </subcellularLocation>
</comment>
<dbReference type="InterPro" id="IPR013783">
    <property type="entry name" value="Ig-like_fold"/>
</dbReference>
<protein>
    <recommendedName>
        <fullName evidence="7">Prolactin-induced protein</fullName>
    </recommendedName>
</protein>
<dbReference type="CTD" id="5304"/>
<evidence type="ECO:0000256" key="5">
    <source>
        <dbReference type="ARBA" id="ARBA00023157"/>
    </source>
</evidence>
<evidence type="ECO:0000313" key="10">
    <source>
        <dbReference type="RefSeq" id="XP_020853594.1"/>
    </source>
</evidence>
<keyword evidence="3" id="KW-0964">Secreted</keyword>
<comment type="subunit">
    <text evidence="6">Monomer. Interacts with AZGP1.</text>
</comment>
<name>A0A6P5LA12_PHACI</name>
<proteinExistence type="inferred from homology"/>
<dbReference type="KEGG" id="pcw:110216120"/>
<dbReference type="InParanoid" id="A0A6P5LA12"/>
<dbReference type="PANTHER" id="PTHR15096">
    <property type="entry name" value="PROLACTIN-INDUCIBLE PROTEIN/SEMINAL VESICLE ANTIGEN"/>
    <property type="match status" value="1"/>
</dbReference>
<dbReference type="GO" id="GO:0002682">
    <property type="term" value="P:regulation of immune system process"/>
    <property type="evidence" value="ECO:0007669"/>
    <property type="project" value="TreeGrafter"/>
</dbReference>
<evidence type="ECO:0000256" key="4">
    <source>
        <dbReference type="ARBA" id="ARBA00022729"/>
    </source>
</evidence>
<dbReference type="Gene3D" id="2.60.40.10">
    <property type="entry name" value="Immunoglobulins"/>
    <property type="match status" value="1"/>
</dbReference>
<evidence type="ECO:0000313" key="9">
    <source>
        <dbReference type="Proteomes" id="UP000515140"/>
    </source>
</evidence>
<dbReference type="SUPFAM" id="SSF81296">
    <property type="entry name" value="E set domains"/>
    <property type="match status" value="1"/>
</dbReference>
<dbReference type="FunCoup" id="A0A6P5LA12">
    <property type="interactions" value="318"/>
</dbReference>
<sequence>MPLLQALVRCSITALFLSLCLQLVTGQDDDYDNRKPLIVQMSPIQRAKADEVSEIRCNVSTQLRECMPIKFYILTSTKADCSPFNEYEACICPGDNPRNFYWNIRCKSSINVACVADATEDANVCDPYISVKVLNDRRSYKIREFVVIS</sequence>
<dbReference type="RefSeq" id="XP_020853594.1">
    <property type="nucleotide sequence ID" value="XM_020997935.1"/>
</dbReference>
<gene>
    <name evidence="10" type="primary">PIP</name>
</gene>
<feature type="signal peptide" evidence="8">
    <location>
        <begin position="1"/>
        <end position="26"/>
    </location>
</feature>
<keyword evidence="9" id="KW-1185">Reference proteome</keyword>
<keyword evidence="4 8" id="KW-0732">Signal</keyword>
<dbReference type="GO" id="GO:0004190">
    <property type="term" value="F:aspartic-type endopeptidase activity"/>
    <property type="evidence" value="ECO:0007669"/>
    <property type="project" value="TreeGrafter"/>
</dbReference>
<evidence type="ECO:0000256" key="3">
    <source>
        <dbReference type="ARBA" id="ARBA00022525"/>
    </source>
</evidence>
<dbReference type="InterPro" id="IPR014756">
    <property type="entry name" value="Ig_E-set"/>
</dbReference>
<reference evidence="10" key="1">
    <citation type="submission" date="2025-08" db="UniProtKB">
        <authorList>
            <consortium name="RefSeq"/>
        </authorList>
    </citation>
    <scope>IDENTIFICATION</scope>
    <source>
        <tissue evidence="10">Spleen</tissue>
    </source>
</reference>
<dbReference type="Pfam" id="PF05326">
    <property type="entry name" value="SVA"/>
    <property type="match status" value="1"/>
</dbReference>
<accession>A0A6P5LA12</accession>
<evidence type="ECO:0000256" key="6">
    <source>
        <dbReference type="ARBA" id="ARBA00025932"/>
    </source>
</evidence>
<organism evidence="9 10">
    <name type="scientific">Phascolarctos cinereus</name>
    <name type="common">Koala</name>
    <dbReference type="NCBI Taxonomy" id="38626"/>
    <lineage>
        <taxon>Eukaryota</taxon>
        <taxon>Metazoa</taxon>
        <taxon>Chordata</taxon>
        <taxon>Craniata</taxon>
        <taxon>Vertebrata</taxon>
        <taxon>Euteleostomi</taxon>
        <taxon>Mammalia</taxon>
        <taxon>Metatheria</taxon>
        <taxon>Diprotodontia</taxon>
        <taxon>Phascolarctidae</taxon>
        <taxon>Phascolarctos</taxon>
    </lineage>
</organism>
<dbReference type="GO" id="GO:0005615">
    <property type="term" value="C:extracellular space"/>
    <property type="evidence" value="ECO:0007669"/>
    <property type="project" value="TreeGrafter"/>
</dbReference>
<dbReference type="InterPro" id="IPR007990">
    <property type="entry name" value="PIP"/>
</dbReference>
<dbReference type="GeneID" id="110216120"/>
<evidence type="ECO:0000256" key="8">
    <source>
        <dbReference type="SAM" id="SignalP"/>
    </source>
</evidence>
<feature type="chain" id="PRO_5027892620" description="Prolactin-induced protein" evidence="8">
    <location>
        <begin position="27"/>
        <end position="149"/>
    </location>
</feature>
<evidence type="ECO:0000256" key="7">
    <source>
        <dbReference type="ARBA" id="ARBA00032342"/>
    </source>
</evidence>
<dbReference type="AlphaFoldDB" id="A0A6P5LA12"/>
<keyword evidence="5" id="KW-1015">Disulfide bond</keyword>
<evidence type="ECO:0000256" key="1">
    <source>
        <dbReference type="ARBA" id="ARBA00004613"/>
    </source>
</evidence>
<evidence type="ECO:0000256" key="2">
    <source>
        <dbReference type="ARBA" id="ARBA00006819"/>
    </source>
</evidence>